<protein>
    <recommendedName>
        <fullName evidence="10">Fructose-1,6-bisphosphatase class 1</fullName>
        <shortName evidence="10">FBPase class 1</shortName>
        <ecNumber evidence="10">3.1.3.11</ecNumber>
    </recommendedName>
    <alternativeName>
        <fullName evidence="10">D-fructose-1,6-bisphosphate 1-phosphohydrolase class 1</fullName>
    </alternativeName>
</protein>
<dbReference type="PRINTS" id="PR00115">
    <property type="entry name" value="F16BPHPHTASE"/>
</dbReference>
<dbReference type="RefSeq" id="WP_265581392.1">
    <property type="nucleotide sequence ID" value="NZ_CP036172.1"/>
</dbReference>
<evidence type="ECO:0000256" key="8">
    <source>
        <dbReference type="ARBA" id="ARBA00022842"/>
    </source>
</evidence>
<comment type="catalytic activity">
    <reaction evidence="1 10">
        <text>beta-D-fructose 1,6-bisphosphate + H2O = beta-D-fructose 6-phosphate + phosphate</text>
        <dbReference type="Rhea" id="RHEA:11064"/>
        <dbReference type="ChEBI" id="CHEBI:15377"/>
        <dbReference type="ChEBI" id="CHEBI:32966"/>
        <dbReference type="ChEBI" id="CHEBI:43474"/>
        <dbReference type="ChEBI" id="CHEBI:57634"/>
        <dbReference type="EC" id="3.1.3.11"/>
    </reaction>
</comment>
<dbReference type="GO" id="GO:0006094">
    <property type="term" value="P:gluconeogenesis"/>
    <property type="evidence" value="ECO:0007669"/>
    <property type="project" value="UniProtKB-UniRule"/>
</dbReference>
<dbReference type="GO" id="GO:0006002">
    <property type="term" value="P:fructose 6-phosphate metabolic process"/>
    <property type="evidence" value="ECO:0007669"/>
    <property type="project" value="TreeGrafter"/>
</dbReference>
<dbReference type="EC" id="3.1.3.11" evidence="10"/>
<dbReference type="PROSITE" id="PS00124">
    <property type="entry name" value="FBPASE"/>
    <property type="match status" value="1"/>
</dbReference>
<keyword evidence="9 10" id="KW-0119">Carbohydrate metabolism</keyword>
<dbReference type="InterPro" id="IPR000146">
    <property type="entry name" value="FBPase_class-1"/>
</dbReference>
<evidence type="ECO:0000256" key="6">
    <source>
        <dbReference type="ARBA" id="ARBA00022723"/>
    </source>
</evidence>
<dbReference type="GO" id="GO:0030388">
    <property type="term" value="P:fructose 1,6-bisphosphate metabolic process"/>
    <property type="evidence" value="ECO:0007669"/>
    <property type="project" value="TreeGrafter"/>
</dbReference>
<dbReference type="InterPro" id="IPR028343">
    <property type="entry name" value="FBPtase"/>
</dbReference>
<gene>
    <name evidence="10" type="primary">fbp</name>
    <name evidence="14" type="ORF">RJ40_00530</name>
</gene>
<reference evidence="14" key="2">
    <citation type="submission" date="2019-02" db="EMBL/GenBank/DDBJ databases">
        <authorList>
            <person name="Chen S.-C."/>
            <person name="Chien H.-H."/>
            <person name="Lai M.-C."/>
        </authorList>
    </citation>
    <scope>NUCLEOTIDE SEQUENCE</scope>
    <source>
        <strain evidence="14">N2F9704</strain>
    </source>
</reference>
<evidence type="ECO:0000256" key="1">
    <source>
        <dbReference type="ARBA" id="ARBA00001273"/>
    </source>
</evidence>
<dbReference type="Gene3D" id="3.40.190.80">
    <property type="match status" value="1"/>
</dbReference>
<dbReference type="Gene3D" id="3.30.540.10">
    <property type="entry name" value="Fructose-1,6-Bisphosphatase, subunit A, domain 1"/>
    <property type="match status" value="1"/>
</dbReference>
<comment type="subcellular location">
    <subcellularLocation>
        <location evidence="10">Cytoplasm</location>
    </subcellularLocation>
</comment>
<dbReference type="GO" id="GO:0046872">
    <property type="term" value="F:metal ion binding"/>
    <property type="evidence" value="ECO:0007669"/>
    <property type="project" value="UniProtKB-KW"/>
</dbReference>
<accession>A0A8A3S258</accession>
<feature type="binding site" evidence="10">
    <location>
        <position position="239"/>
    </location>
    <ligand>
        <name>substrate</name>
    </ligand>
</feature>
<evidence type="ECO:0000256" key="10">
    <source>
        <dbReference type="HAMAP-Rule" id="MF_01855"/>
    </source>
</evidence>
<dbReference type="InterPro" id="IPR033391">
    <property type="entry name" value="FBPase_N"/>
</dbReference>
<dbReference type="Proteomes" id="UP001042704">
    <property type="component" value="Chromosome"/>
</dbReference>
<evidence type="ECO:0000256" key="5">
    <source>
        <dbReference type="ARBA" id="ARBA00022490"/>
    </source>
</evidence>
<dbReference type="PANTHER" id="PTHR11556:SF35">
    <property type="entry name" value="SEDOHEPTULOSE-1,7-BISPHOSPHATASE, CHLOROPLASTIC"/>
    <property type="match status" value="1"/>
</dbReference>
<dbReference type="GO" id="GO:0006000">
    <property type="term" value="P:fructose metabolic process"/>
    <property type="evidence" value="ECO:0007669"/>
    <property type="project" value="TreeGrafter"/>
</dbReference>
<evidence type="ECO:0000259" key="13">
    <source>
        <dbReference type="Pfam" id="PF18913"/>
    </source>
</evidence>
<dbReference type="GO" id="GO:0042132">
    <property type="term" value="F:fructose 1,6-bisphosphate 1-phosphatase activity"/>
    <property type="evidence" value="ECO:0007669"/>
    <property type="project" value="UniProtKB-UniRule"/>
</dbReference>
<evidence type="ECO:0000259" key="12">
    <source>
        <dbReference type="Pfam" id="PF00316"/>
    </source>
</evidence>
<evidence type="ECO:0000256" key="3">
    <source>
        <dbReference type="ARBA" id="ARBA00005215"/>
    </source>
</evidence>
<feature type="domain" description="Fructose-1-6-bisphosphatase class 1 C-terminal" evidence="13">
    <location>
        <begin position="176"/>
        <end position="295"/>
    </location>
</feature>
<comment type="subunit">
    <text evidence="10">Homotetramer.</text>
</comment>
<comment type="pathway">
    <text evidence="3">Carbohydrate biosynthesis; Calvin cycle.</text>
</comment>
<feature type="binding site" evidence="10">
    <location>
        <begin position="102"/>
        <end position="105"/>
    </location>
    <ligand>
        <name>substrate</name>
    </ligand>
</feature>
<keyword evidence="5 10" id="KW-0963">Cytoplasm</keyword>
<comment type="caution">
    <text evidence="10">Lacks conserved residue(s) required for the propagation of feature annotation.</text>
</comment>
<proteinExistence type="inferred from homology"/>
<evidence type="ECO:0000256" key="11">
    <source>
        <dbReference type="RuleBase" id="RU000508"/>
    </source>
</evidence>
<dbReference type="EMBL" id="CP036172">
    <property type="protein sequence ID" value="QSZ66093.1"/>
    <property type="molecule type" value="Genomic_DNA"/>
</dbReference>
<comment type="cofactor">
    <cofactor evidence="2">
        <name>Mg(2+)</name>
        <dbReference type="ChEBI" id="CHEBI:18420"/>
    </cofactor>
</comment>
<organism evidence="14 15">
    <name type="scientific">Methanofollis aquaemaris</name>
    <dbReference type="NCBI Taxonomy" id="126734"/>
    <lineage>
        <taxon>Archaea</taxon>
        <taxon>Methanobacteriati</taxon>
        <taxon>Methanobacteriota</taxon>
        <taxon>Stenosarchaea group</taxon>
        <taxon>Methanomicrobia</taxon>
        <taxon>Methanomicrobiales</taxon>
        <taxon>Methanomicrobiaceae</taxon>
        <taxon>Methanofollis</taxon>
    </lineage>
</organism>
<keyword evidence="15" id="KW-1185">Reference proteome</keyword>
<feature type="domain" description="Fructose-1-6-bisphosphatase class I N-terminal" evidence="12">
    <location>
        <begin position="41"/>
        <end position="169"/>
    </location>
</feature>
<dbReference type="InterPro" id="IPR020548">
    <property type="entry name" value="Fructose_bisphosphatase_AS"/>
</dbReference>
<evidence type="ECO:0000256" key="2">
    <source>
        <dbReference type="ARBA" id="ARBA00001946"/>
    </source>
</evidence>
<sequence>MTTLREYLESAGCEAGLRDLILLIGRQATPIREAFITHQAYVDSENVFGEQQAAMDTWADAWITRVLGESGLIRELASEEQEEVAVFPDSAHEYAIVMDPMDGSSLIQTNLSVGTIIGIFGNGSVMQSGRNLKAALYLLYGPMTTLTLSVGQGVQVFAMDKDGEYRLLHRDMTIPEGKNYGTGGTRPTWVAPHRAFIEAIEEEGAKIRYTGSFVADFHQILTYGGVYCYPALNEKPTGKLRLLYEAIPIGFIAEQAGGKTSDGRQSLLDIVPEKPHQRTPIYVGSPGMIRKVEAAFGTRR</sequence>
<dbReference type="CDD" id="cd00354">
    <property type="entry name" value="FBPase"/>
    <property type="match status" value="1"/>
</dbReference>
<dbReference type="AlphaFoldDB" id="A0A8A3S258"/>
<dbReference type="Pfam" id="PF00316">
    <property type="entry name" value="FBPase"/>
    <property type="match status" value="1"/>
</dbReference>
<comment type="similarity">
    <text evidence="4 10 11">Belongs to the FBPase class 1 family.</text>
</comment>
<dbReference type="PIRSF" id="PIRSF500210">
    <property type="entry name" value="FBPtase"/>
    <property type="match status" value="1"/>
</dbReference>
<dbReference type="SUPFAM" id="SSF56655">
    <property type="entry name" value="Carbohydrate phosphatase"/>
    <property type="match status" value="1"/>
</dbReference>
<dbReference type="PANTHER" id="PTHR11556">
    <property type="entry name" value="FRUCTOSE-1,6-BISPHOSPHATASE-RELATED"/>
    <property type="match status" value="1"/>
</dbReference>
<dbReference type="GO" id="GO:0005737">
    <property type="term" value="C:cytoplasm"/>
    <property type="evidence" value="ECO:0007669"/>
    <property type="project" value="UniProtKB-SubCell"/>
</dbReference>
<dbReference type="KEGG" id="maqe:RJ40_00530"/>
<dbReference type="GeneID" id="76422794"/>
<dbReference type="PIRSF" id="PIRSF000904">
    <property type="entry name" value="FBPtase_SBPase"/>
    <property type="match status" value="1"/>
</dbReference>
<keyword evidence="7 10" id="KW-0378">Hydrolase</keyword>
<dbReference type="HAMAP" id="MF_01855">
    <property type="entry name" value="FBPase_class1"/>
    <property type="match status" value="1"/>
</dbReference>
<evidence type="ECO:0000256" key="4">
    <source>
        <dbReference type="ARBA" id="ARBA00010941"/>
    </source>
</evidence>
<evidence type="ECO:0000313" key="15">
    <source>
        <dbReference type="Proteomes" id="UP001042704"/>
    </source>
</evidence>
<evidence type="ECO:0000256" key="9">
    <source>
        <dbReference type="ARBA" id="ARBA00023277"/>
    </source>
</evidence>
<keyword evidence="6" id="KW-0479">Metal-binding</keyword>
<dbReference type="InterPro" id="IPR044015">
    <property type="entry name" value="FBPase_C_dom"/>
</dbReference>
<dbReference type="Pfam" id="PF18913">
    <property type="entry name" value="FBPase_C"/>
    <property type="match status" value="1"/>
</dbReference>
<reference evidence="14" key="1">
    <citation type="journal article" date="2001" name="Int. J. Syst. Evol. Microbiol.">
        <title>Methanofollis aquaemaris sp. nov., a methanogen isolated from an aquaculture fish pond.</title>
        <authorList>
            <person name="Lai M.C."/>
            <person name="Chen S.C."/>
        </authorList>
    </citation>
    <scope>NUCLEOTIDE SEQUENCE</scope>
    <source>
        <strain evidence="14">N2F9704</strain>
    </source>
</reference>
<feature type="binding site" evidence="10">
    <location>
        <position position="209"/>
    </location>
    <ligand>
        <name>substrate</name>
    </ligand>
</feature>
<keyword evidence="8" id="KW-0460">Magnesium</keyword>
<dbReference type="GO" id="GO:0005986">
    <property type="term" value="P:sucrose biosynthetic process"/>
    <property type="evidence" value="ECO:0007669"/>
    <property type="project" value="TreeGrafter"/>
</dbReference>
<evidence type="ECO:0000313" key="14">
    <source>
        <dbReference type="EMBL" id="QSZ66093.1"/>
    </source>
</evidence>
<name>A0A8A3S258_9EURY</name>
<evidence type="ECO:0000256" key="7">
    <source>
        <dbReference type="ARBA" id="ARBA00022801"/>
    </source>
</evidence>